<dbReference type="GO" id="GO:0016757">
    <property type="term" value="F:glycosyltransferase activity"/>
    <property type="evidence" value="ECO:0007669"/>
    <property type="project" value="UniProtKB-KW"/>
</dbReference>
<protein>
    <submittedName>
        <fullName evidence="2">Glycosyltransferase</fullName>
        <ecNumber evidence="2">2.4.-.-</ecNumber>
    </submittedName>
</protein>
<evidence type="ECO:0000259" key="1">
    <source>
        <dbReference type="Pfam" id="PF13524"/>
    </source>
</evidence>
<name>A0AAW8R693_9ALTE</name>
<dbReference type="EC" id="2.4.-.-" evidence="2"/>
<reference evidence="2 3" key="1">
    <citation type="submission" date="2023-09" db="EMBL/GenBank/DDBJ databases">
        <authorList>
            <person name="Rey-Velasco X."/>
        </authorList>
    </citation>
    <scope>NUCLEOTIDE SEQUENCE [LARGE SCALE GENOMIC DNA]</scope>
    <source>
        <strain evidence="2 3">W409</strain>
    </source>
</reference>
<sequence>MLKSDSIESVHFIEPGKSYLPELDAYTEFLTMRGIGVSRHTSIDTVPSNAGVIWVICGSAPAIPSRFKKELIVVHEYASASVGCLAFLKDRFKCLFHSKPTYRVFLNEWVERQFNFKDNVPSFLRDMGVPHYFFTTEPSDKRFDYIYVGETSRLLAFRDELSALSLAGKSLVIIGSYSKKLENLVSTLPNVNLLGRKNQSDIPYFLSKAKAGLNLMPLQRPYIYQTATKVYEYLAAGLPVVSNSYKWIDNLSNEHEEAIFVRNKLSSPECWNEVENELINHHAEKDRIEKYSWQTQMSSFGLLQALNLKP</sequence>
<feature type="domain" description="Spore protein YkvP/CgeB glycosyl transferase-like" evidence="1">
    <location>
        <begin position="167"/>
        <end position="288"/>
    </location>
</feature>
<evidence type="ECO:0000313" key="2">
    <source>
        <dbReference type="EMBL" id="MDT0582703.1"/>
    </source>
</evidence>
<dbReference type="AlphaFoldDB" id="A0AAW8R693"/>
<dbReference type="SUPFAM" id="SSF53756">
    <property type="entry name" value="UDP-Glycosyltransferase/glycogen phosphorylase"/>
    <property type="match status" value="1"/>
</dbReference>
<dbReference type="InterPro" id="IPR055259">
    <property type="entry name" value="YkvP/CgeB_Glyco_trans-like"/>
</dbReference>
<dbReference type="Proteomes" id="UP001249020">
    <property type="component" value="Unassembled WGS sequence"/>
</dbReference>
<organism evidence="2 3">
    <name type="scientific">Brumicola blandensis</name>
    <dbReference type="NCBI Taxonomy" id="3075611"/>
    <lineage>
        <taxon>Bacteria</taxon>
        <taxon>Pseudomonadati</taxon>
        <taxon>Pseudomonadota</taxon>
        <taxon>Gammaproteobacteria</taxon>
        <taxon>Alteromonadales</taxon>
        <taxon>Alteromonadaceae</taxon>
        <taxon>Brumicola</taxon>
    </lineage>
</organism>
<comment type="caution">
    <text evidence="2">The sequence shown here is derived from an EMBL/GenBank/DDBJ whole genome shotgun (WGS) entry which is preliminary data.</text>
</comment>
<dbReference type="RefSeq" id="WP_311361481.1">
    <property type="nucleotide sequence ID" value="NZ_JAVRIE010000003.1"/>
</dbReference>
<accession>A0AAW8R693</accession>
<keyword evidence="2" id="KW-0328">Glycosyltransferase</keyword>
<dbReference type="EMBL" id="JAVRIE010000003">
    <property type="protein sequence ID" value="MDT0582703.1"/>
    <property type="molecule type" value="Genomic_DNA"/>
</dbReference>
<evidence type="ECO:0000313" key="3">
    <source>
        <dbReference type="Proteomes" id="UP001249020"/>
    </source>
</evidence>
<proteinExistence type="predicted"/>
<keyword evidence="2" id="KW-0808">Transferase</keyword>
<keyword evidence="3" id="KW-1185">Reference proteome</keyword>
<dbReference type="Pfam" id="PF13524">
    <property type="entry name" value="Glyco_trans_1_2"/>
    <property type="match status" value="1"/>
</dbReference>
<gene>
    <name evidence="2" type="ORF">RM544_09125</name>
</gene>
<dbReference type="Gene3D" id="3.40.50.2000">
    <property type="entry name" value="Glycogen Phosphorylase B"/>
    <property type="match status" value="1"/>
</dbReference>